<organism evidence="7 8">
    <name type="scientific">Paenibacillus monticola</name>
    <dbReference type="NCBI Taxonomy" id="2666075"/>
    <lineage>
        <taxon>Bacteria</taxon>
        <taxon>Bacillati</taxon>
        <taxon>Bacillota</taxon>
        <taxon>Bacilli</taxon>
        <taxon>Bacillales</taxon>
        <taxon>Paenibacillaceae</taxon>
        <taxon>Paenibacillus</taxon>
    </lineage>
</organism>
<dbReference type="RefSeq" id="WP_154117125.1">
    <property type="nucleotide sequence ID" value="NZ_WJXB01000001.1"/>
</dbReference>
<dbReference type="GO" id="GO:0003700">
    <property type="term" value="F:DNA-binding transcription factor activity"/>
    <property type="evidence" value="ECO:0007669"/>
    <property type="project" value="InterPro"/>
</dbReference>
<keyword evidence="1" id="KW-0805">Transcription regulation</keyword>
<reference evidence="7 8" key="1">
    <citation type="submission" date="2019-11" db="EMBL/GenBank/DDBJ databases">
        <title>Paenibacillus monticola sp. nov., a novel PGPR strain isolated from mountain sample in China.</title>
        <authorList>
            <person name="Zhao Q."/>
            <person name="Li H.-P."/>
            <person name="Zhang J.-L."/>
        </authorList>
    </citation>
    <scope>NUCLEOTIDE SEQUENCE [LARGE SCALE GENOMIC DNA]</scope>
    <source>
        <strain evidence="7 8">LC-T2</strain>
    </source>
</reference>
<dbReference type="EMBL" id="WJXB01000001">
    <property type="protein sequence ID" value="MRN52145.1"/>
    <property type="molecule type" value="Genomic_DNA"/>
</dbReference>
<gene>
    <name evidence="7" type="ORF">GJB61_03935</name>
</gene>
<protein>
    <submittedName>
        <fullName evidence="7">Response regulator</fullName>
    </submittedName>
</protein>
<evidence type="ECO:0000256" key="2">
    <source>
        <dbReference type="ARBA" id="ARBA00023125"/>
    </source>
</evidence>
<dbReference type="CDD" id="cd17536">
    <property type="entry name" value="REC_YesN-like"/>
    <property type="match status" value="1"/>
</dbReference>
<dbReference type="Proteomes" id="UP000463051">
    <property type="component" value="Unassembled WGS sequence"/>
</dbReference>
<dbReference type="AlphaFoldDB" id="A0A7X2H262"/>
<evidence type="ECO:0000256" key="4">
    <source>
        <dbReference type="PROSITE-ProRule" id="PRU00169"/>
    </source>
</evidence>
<dbReference type="InterPro" id="IPR001789">
    <property type="entry name" value="Sig_transdc_resp-reg_receiver"/>
</dbReference>
<dbReference type="InterPro" id="IPR018062">
    <property type="entry name" value="HTH_AraC-typ_CS"/>
</dbReference>
<dbReference type="PROSITE" id="PS00041">
    <property type="entry name" value="HTH_ARAC_FAMILY_1"/>
    <property type="match status" value="1"/>
</dbReference>
<evidence type="ECO:0000259" key="6">
    <source>
        <dbReference type="PROSITE" id="PS50110"/>
    </source>
</evidence>
<dbReference type="SMART" id="SM00448">
    <property type="entry name" value="REC"/>
    <property type="match status" value="1"/>
</dbReference>
<keyword evidence="4" id="KW-0597">Phosphoprotein</keyword>
<dbReference type="SMART" id="SM00342">
    <property type="entry name" value="HTH_ARAC"/>
    <property type="match status" value="1"/>
</dbReference>
<keyword evidence="3" id="KW-0804">Transcription</keyword>
<evidence type="ECO:0000313" key="8">
    <source>
        <dbReference type="Proteomes" id="UP000463051"/>
    </source>
</evidence>
<dbReference type="Pfam" id="PF00072">
    <property type="entry name" value="Response_reg"/>
    <property type="match status" value="1"/>
</dbReference>
<dbReference type="PRINTS" id="PR00032">
    <property type="entry name" value="HTHARAC"/>
</dbReference>
<dbReference type="PROSITE" id="PS50110">
    <property type="entry name" value="RESPONSE_REGULATORY"/>
    <property type="match status" value="1"/>
</dbReference>
<dbReference type="InterPro" id="IPR009057">
    <property type="entry name" value="Homeodomain-like_sf"/>
</dbReference>
<dbReference type="PANTHER" id="PTHR43280">
    <property type="entry name" value="ARAC-FAMILY TRANSCRIPTIONAL REGULATOR"/>
    <property type="match status" value="1"/>
</dbReference>
<evidence type="ECO:0000256" key="1">
    <source>
        <dbReference type="ARBA" id="ARBA00023015"/>
    </source>
</evidence>
<dbReference type="InterPro" id="IPR018060">
    <property type="entry name" value="HTH_AraC"/>
</dbReference>
<feature type="domain" description="Response regulatory" evidence="6">
    <location>
        <begin position="2"/>
        <end position="118"/>
    </location>
</feature>
<dbReference type="InterPro" id="IPR020449">
    <property type="entry name" value="Tscrpt_reg_AraC-type_HTH"/>
</dbReference>
<dbReference type="GO" id="GO:0000160">
    <property type="term" value="P:phosphorelay signal transduction system"/>
    <property type="evidence" value="ECO:0007669"/>
    <property type="project" value="InterPro"/>
</dbReference>
<dbReference type="GO" id="GO:0043565">
    <property type="term" value="F:sequence-specific DNA binding"/>
    <property type="evidence" value="ECO:0007669"/>
    <property type="project" value="InterPro"/>
</dbReference>
<keyword evidence="2" id="KW-0238">DNA-binding</keyword>
<dbReference type="Gene3D" id="1.10.10.60">
    <property type="entry name" value="Homeodomain-like"/>
    <property type="match status" value="2"/>
</dbReference>
<sequence length="531" mass="60066">MKILVADDEPRHLRGMKNLISQLRPDVQVLIAKDGSGALELVRLEQPDVVLTDIRMPNMDGLAFLQQLKEEGLRAKVVVVSAYNLFEYAQTAVRHGAYDYLLKPVEAEKIENLLRRIEHQLVAESKQNLEVEEVRQRLHLASSAYRIRLYLAWLSGSLTAAERSELEEYGWLHGSGVVIYSELRNNGQSQDNYESANFLSSLEKAWTVLGEAVTVPLNTLQEEGLQAVTIVRTSPLTEDQKFAIRKIASALKSEWADAGQLTHGVGPECSALLVDAPQAYRVAQTVNKFNFYESWNGVIFQDELCHSQALITLTGEKLLHALQDEDAGIAIELCKTAFLKLSDGGNMEPLIMKENASLLLMKLKSSIYNHADRQAGVLMTNGAIRDIQACVSYGMLMSFIEDTLLRVHNAVKQVKLEKNERIIEACLNWIQDNLKEELSLERTAEHFFFNTSYFSTLIKSRTGKTFSEHVTEARMKHAKALLAENKLRIYEISVECGYQDTKYFCRVFKKVHGLSPEAFKHHLLPQRRAEE</sequence>
<keyword evidence="8" id="KW-1185">Reference proteome</keyword>
<proteinExistence type="predicted"/>
<evidence type="ECO:0000259" key="5">
    <source>
        <dbReference type="PROSITE" id="PS01124"/>
    </source>
</evidence>
<evidence type="ECO:0000256" key="3">
    <source>
        <dbReference type="ARBA" id="ARBA00023163"/>
    </source>
</evidence>
<dbReference type="PANTHER" id="PTHR43280:SF2">
    <property type="entry name" value="HTH-TYPE TRANSCRIPTIONAL REGULATOR EXSA"/>
    <property type="match status" value="1"/>
</dbReference>
<feature type="domain" description="HTH araC/xylS-type" evidence="5">
    <location>
        <begin position="424"/>
        <end position="522"/>
    </location>
</feature>
<dbReference type="PROSITE" id="PS01124">
    <property type="entry name" value="HTH_ARAC_FAMILY_2"/>
    <property type="match status" value="1"/>
</dbReference>
<dbReference type="SUPFAM" id="SSF46689">
    <property type="entry name" value="Homeodomain-like"/>
    <property type="match status" value="2"/>
</dbReference>
<comment type="caution">
    <text evidence="7">The sequence shown here is derived from an EMBL/GenBank/DDBJ whole genome shotgun (WGS) entry which is preliminary data.</text>
</comment>
<evidence type="ECO:0000313" key="7">
    <source>
        <dbReference type="EMBL" id="MRN52145.1"/>
    </source>
</evidence>
<dbReference type="SUPFAM" id="SSF52172">
    <property type="entry name" value="CheY-like"/>
    <property type="match status" value="1"/>
</dbReference>
<dbReference type="Gene3D" id="3.40.50.2300">
    <property type="match status" value="1"/>
</dbReference>
<dbReference type="Pfam" id="PF12833">
    <property type="entry name" value="HTH_18"/>
    <property type="match status" value="1"/>
</dbReference>
<name>A0A7X2H262_9BACL</name>
<accession>A0A7X2H262</accession>
<dbReference type="InterPro" id="IPR011006">
    <property type="entry name" value="CheY-like_superfamily"/>
</dbReference>
<feature type="modified residue" description="4-aspartylphosphate" evidence="4">
    <location>
        <position position="53"/>
    </location>
</feature>